<evidence type="ECO:0000313" key="1">
    <source>
        <dbReference type="EMBL" id="GGF43777.1"/>
    </source>
</evidence>
<reference evidence="1" key="1">
    <citation type="journal article" date="2014" name="Int. J. Syst. Evol. Microbiol.">
        <title>Complete genome sequence of Corynebacterium casei LMG S-19264T (=DSM 44701T), isolated from a smear-ripened cheese.</title>
        <authorList>
            <consortium name="US DOE Joint Genome Institute (JGI-PGF)"/>
            <person name="Walter F."/>
            <person name="Albersmeier A."/>
            <person name="Kalinowski J."/>
            <person name="Ruckert C."/>
        </authorList>
    </citation>
    <scope>NUCLEOTIDE SEQUENCE</scope>
    <source>
        <strain evidence="1">CGMCC 1.12160</strain>
    </source>
</reference>
<dbReference type="EMBL" id="BMEM01000001">
    <property type="protein sequence ID" value="GGF43777.1"/>
    <property type="molecule type" value="Genomic_DNA"/>
</dbReference>
<comment type="caution">
    <text evidence="1">The sequence shown here is derived from an EMBL/GenBank/DDBJ whole genome shotgun (WGS) entry which is preliminary data.</text>
</comment>
<dbReference type="Gene3D" id="3.40.50.300">
    <property type="entry name" value="P-loop containing nucleotide triphosphate hydrolases"/>
    <property type="match status" value="1"/>
</dbReference>
<dbReference type="AlphaFoldDB" id="A0A917F418"/>
<evidence type="ECO:0000313" key="2">
    <source>
        <dbReference type="Proteomes" id="UP000605670"/>
    </source>
</evidence>
<dbReference type="InterPro" id="IPR027417">
    <property type="entry name" value="P-loop_NTPase"/>
</dbReference>
<dbReference type="PANTHER" id="PTHR34301">
    <property type="entry name" value="DNA-BINDING PROTEIN-RELATED"/>
    <property type="match status" value="1"/>
</dbReference>
<dbReference type="Proteomes" id="UP000605670">
    <property type="component" value="Unassembled WGS sequence"/>
</dbReference>
<keyword evidence="2" id="KW-1185">Reference proteome</keyword>
<name>A0A917F418_9MICO</name>
<organism evidence="1 2">
    <name type="scientific">Ornithinimicrobium tianjinense</name>
    <dbReference type="NCBI Taxonomy" id="1195761"/>
    <lineage>
        <taxon>Bacteria</taxon>
        <taxon>Bacillati</taxon>
        <taxon>Actinomycetota</taxon>
        <taxon>Actinomycetes</taxon>
        <taxon>Micrococcales</taxon>
        <taxon>Ornithinimicrobiaceae</taxon>
        <taxon>Ornithinimicrobium</taxon>
    </lineage>
</organism>
<reference evidence="1" key="2">
    <citation type="submission" date="2020-09" db="EMBL/GenBank/DDBJ databases">
        <authorList>
            <person name="Sun Q."/>
            <person name="Zhou Y."/>
        </authorList>
    </citation>
    <scope>NUCLEOTIDE SEQUENCE</scope>
    <source>
        <strain evidence="1">CGMCC 1.12160</strain>
    </source>
</reference>
<protein>
    <recommendedName>
        <fullName evidence="3">AAA ATPase domain-containing protein</fullName>
    </recommendedName>
</protein>
<sequence>MTPAEVFTPSRAPLREHNVYVSRADAERELDSAINQGDTPLIFGEFGVGKTSLALHFFRNERDENRLVHFARPDKQSLDAVFRQALEQIGYIVETSMVEERADSADIGLSAGLWSVFKARLGASMKDSVATSTELYVKSPTDAAVLDALGLRRMILLIDELHQSDDEFRRDLVRLIKTLSDRGADYPKLVLAGTSAQPELLVRLDEGVDRLVREVPVRPLTRHESDQVVRRGFGKLQIALDDVLVDRLVGTAAGAPSLLHTLCLEAAEHVRGSHSDSLNDDAIDEAIQKVVQRHYHRLTERYMKATNTTGSKRYREKILRACAESDADFITMEMLVEKVSLYTGESVPRTRLSEPLRHLKSPDYGDILADVPRIDGEGRHYNLTVFRDPSMKAYVRFLMAIEDQGYPISMAQDSGR</sequence>
<dbReference type="PANTHER" id="PTHR34301:SF8">
    <property type="entry name" value="ATPASE DOMAIN-CONTAINING PROTEIN"/>
    <property type="match status" value="1"/>
</dbReference>
<proteinExistence type="predicted"/>
<accession>A0A917F418</accession>
<gene>
    <name evidence="1" type="ORF">GCM10011366_09410</name>
</gene>
<evidence type="ECO:0008006" key="3">
    <source>
        <dbReference type="Google" id="ProtNLM"/>
    </source>
</evidence>
<dbReference type="SUPFAM" id="SSF52540">
    <property type="entry name" value="P-loop containing nucleoside triphosphate hydrolases"/>
    <property type="match status" value="1"/>
</dbReference>